<keyword evidence="10 13" id="KW-0233">DNA recombination</keyword>
<dbReference type="InterPro" id="IPR012337">
    <property type="entry name" value="RNaseH-like_sf"/>
</dbReference>
<dbReference type="PANTHER" id="PTHR30194:SF3">
    <property type="entry name" value="CROSSOVER JUNCTION ENDODEOXYRIBONUCLEASE RUVC"/>
    <property type="match status" value="1"/>
</dbReference>
<dbReference type="HAMAP" id="MF_00034">
    <property type="entry name" value="RuvC"/>
    <property type="match status" value="1"/>
</dbReference>
<dbReference type="GO" id="GO:0000287">
    <property type="term" value="F:magnesium ion binding"/>
    <property type="evidence" value="ECO:0007669"/>
    <property type="project" value="UniProtKB-UniRule"/>
</dbReference>
<feature type="binding site" evidence="13">
    <location>
        <position position="66"/>
    </location>
    <ligand>
        <name>Mg(2+)</name>
        <dbReference type="ChEBI" id="CHEBI:18420"/>
        <label>2</label>
    </ligand>
</feature>
<evidence type="ECO:0000256" key="1">
    <source>
        <dbReference type="ARBA" id="ARBA00009518"/>
    </source>
</evidence>
<evidence type="ECO:0000256" key="10">
    <source>
        <dbReference type="ARBA" id="ARBA00023172"/>
    </source>
</evidence>
<dbReference type="CDD" id="cd16962">
    <property type="entry name" value="RuvC"/>
    <property type="match status" value="1"/>
</dbReference>
<dbReference type="GO" id="GO:0008821">
    <property type="term" value="F:crossover junction DNA endonuclease activity"/>
    <property type="evidence" value="ECO:0007669"/>
    <property type="project" value="UniProtKB-UniRule"/>
</dbReference>
<dbReference type="GO" id="GO:0003677">
    <property type="term" value="F:DNA binding"/>
    <property type="evidence" value="ECO:0007669"/>
    <property type="project" value="UniProtKB-KW"/>
</dbReference>
<evidence type="ECO:0000256" key="7">
    <source>
        <dbReference type="ARBA" id="ARBA00022801"/>
    </source>
</evidence>
<dbReference type="AlphaFoldDB" id="A0A532V889"/>
<comment type="catalytic activity">
    <reaction evidence="12 13">
        <text>Endonucleolytic cleavage at a junction such as a reciprocal single-stranded crossover between two homologous DNA duplexes (Holliday junction).</text>
        <dbReference type="EC" id="3.1.21.10"/>
    </reaction>
</comment>
<dbReference type="Pfam" id="PF02075">
    <property type="entry name" value="RuvC"/>
    <property type="match status" value="1"/>
</dbReference>
<dbReference type="SUPFAM" id="SSF53098">
    <property type="entry name" value="Ribonuclease H-like"/>
    <property type="match status" value="1"/>
</dbReference>
<keyword evidence="9 13" id="KW-0238">DNA-binding</keyword>
<dbReference type="GO" id="GO:0005737">
    <property type="term" value="C:cytoplasm"/>
    <property type="evidence" value="ECO:0007669"/>
    <property type="project" value="UniProtKB-SubCell"/>
</dbReference>
<feature type="active site" evidence="13">
    <location>
        <position position="7"/>
    </location>
</feature>
<dbReference type="FunFam" id="3.30.420.10:FF:000002">
    <property type="entry name" value="Crossover junction endodeoxyribonuclease RuvC"/>
    <property type="match status" value="1"/>
</dbReference>
<evidence type="ECO:0000256" key="5">
    <source>
        <dbReference type="ARBA" id="ARBA00022759"/>
    </source>
</evidence>
<comment type="subcellular location">
    <subcellularLocation>
        <location evidence="13">Cytoplasm</location>
    </subcellularLocation>
</comment>
<evidence type="ECO:0000256" key="13">
    <source>
        <dbReference type="HAMAP-Rule" id="MF_00034"/>
    </source>
</evidence>
<evidence type="ECO:0000313" key="15">
    <source>
        <dbReference type="Proteomes" id="UP000317778"/>
    </source>
</evidence>
<gene>
    <name evidence="13" type="primary">ruvC</name>
    <name evidence="14" type="ORF">CEE36_03505</name>
</gene>
<dbReference type="Proteomes" id="UP000317778">
    <property type="component" value="Unassembled WGS sequence"/>
</dbReference>
<evidence type="ECO:0000256" key="8">
    <source>
        <dbReference type="ARBA" id="ARBA00022842"/>
    </source>
</evidence>
<keyword evidence="4 13" id="KW-0479">Metal-binding</keyword>
<protein>
    <recommendedName>
        <fullName evidence="13">Crossover junction endodeoxyribonuclease RuvC</fullName>
        <ecNumber evidence="13">3.1.21.10</ecNumber>
    </recommendedName>
    <alternativeName>
        <fullName evidence="13">Holliday junction nuclease RuvC</fullName>
    </alternativeName>
    <alternativeName>
        <fullName evidence="13">Holliday junction resolvase RuvC</fullName>
    </alternativeName>
</protein>
<comment type="similarity">
    <text evidence="1 13">Belongs to the RuvC family.</text>
</comment>
<reference evidence="14 15" key="1">
    <citation type="submission" date="2017-06" db="EMBL/GenBank/DDBJ databases">
        <title>Novel microbial phyla capable of carbon fixation and sulfur reduction in deep-sea sediments.</title>
        <authorList>
            <person name="Huang J."/>
            <person name="Baker B."/>
            <person name="Wang Y."/>
        </authorList>
    </citation>
    <scope>NUCLEOTIDE SEQUENCE [LARGE SCALE GENOMIC DNA]</scope>
    <source>
        <strain evidence="14">B3_TA06</strain>
    </source>
</reference>
<evidence type="ECO:0000256" key="12">
    <source>
        <dbReference type="ARBA" id="ARBA00029354"/>
    </source>
</evidence>
<dbReference type="GO" id="GO:0048476">
    <property type="term" value="C:Holliday junction resolvase complex"/>
    <property type="evidence" value="ECO:0007669"/>
    <property type="project" value="UniProtKB-UniRule"/>
</dbReference>
<organism evidence="14 15">
    <name type="scientific">candidate division TA06 bacterium B3_TA06</name>
    <dbReference type="NCBI Taxonomy" id="2012487"/>
    <lineage>
        <taxon>Bacteria</taxon>
        <taxon>Bacteria division TA06</taxon>
    </lineage>
</organism>
<keyword evidence="3 13" id="KW-0540">Nuclease</keyword>
<dbReference type="PRINTS" id="PR00696">
    <property type="entry name" value="RSOLVASERUVC"/>
</dbReference>
<evidence type="ECO:0000256" key="4">
    <source>
        <dbReference type="ARBA" id="ARBA00022723"/>
    </source>
</evidence>
<dbReference type="EMBL" id="NJBO01000004">
    <property type="protein sequence ID" value="TKJ43411.1"/>
    <property type="molecule type" value="Genomic_DNA"/>
</dbReference>
<evidence type="ECO:0000256" key="3">
    <source>
        <dbReference type="ARBA" id="ARBA00022722"/>
    </source>
</evidence>
<evidence type="ECO:0000256" key="9">
    <source>
        <dbReference type="ARBA" id="ARBA00023125"/>
    </source>
</evidence>
<dbReference type="EC" id="3.1.21.10" evidence="13"/>
<comment type="function">
    <text evidence="13">The RuvA-RuvB-RuvC complex processes Holliday junction (HJ) DNA during genetic recombination and DNA repair. Endonuclease that resolves HJ intermediates. Cleaves cruciform DNA by making single-stranded nicks across the HJ at symmetrical positions within the homologous arms, yielding a 5'-phosphate and a 3'-hydroxyl group; requires a central core of homology in the junction. The consensus cleavage sequence is 5'-(A/T)TT(C/G)-3'. Cleavage occurs on the 3'-side of the TT dinucleotide at the point of strand exchange. HJ branch migration catalyzed by RuvA-RuvB allows RuvC to scan DNA until it finds its consensus sequence, where it cleaves and resolves the cruciform DNA.</text>
</comment>
<feature type="binding site" evidence="13">
    <location>
        <position position="140"/>
    </location>
    <ligand>
        <name>Mg(2+)</name>
        <dbReference type="ChEBI" id="CHEBI:18420"/>
        <label>1</label>
    </ligand>
</feature>
<keyword evidence="2 13" id="KW-0963">Cytoplasm</keyword>
<feature type="active site" evidence="13">
    <location>
        <position position="140"/>
    </location>
</feature>
<proteinExistence type="inferred from homology"/>
<keyword evidence="8 13" id="KW-0460">Magnesium</keyword>
<evidence type="ECO:0000256" key="11">
    <source>
        <dbReference type="ARBA" id="ARBA00023204"/>
    </source>
</evidence>
<feature type="binding site" evidence="13">
    <location>
        <position position="7"/>
    </location>
    <ligand>
        <name>Mg(2+)</name>
        <dbReference type="ChEBI" id="CHEBI:18420"/>
        <label>1</label>
    </ligand>
</feature>
<keyword evidence="7 13" id="KW-0378">Hydrolase</keyword>
<comment type="cofactor">
    <cofactor evidence="13">
        <name>Mg(2+)</name>
        <dbReference type="ChEBI" id="CHEBI:18420"/>
    </cofactor>
    <text evidence="13">Binds 2 Mg(2+) ion per subunit.</text>
</comment>
<feature type="active site" evidence="13">
    <location>
        <position position="66"/>
    </location>
</feature>
<dbReference type="InterPro" id="IPR036397">
    <property type="entry name" value="RNaseH_sf"/>
</dbReference>
<dbReference type="PANTHER" id="PTHR30194">
    <property type="entry name" value="CROSSOVER JUNCTION ENDODEOXYRIBONUCLEASE RUVC"/>
    <property type="match status" value="1"/>
</dbReference>
<dbReference type="InterPro" id="IPR002176">
    <property type="entry name" value="X-over_junc_endoDNase_RuvC"/>
</dbReference>
<dbReference type="Gene3D" id="3.30.420.10">
    <property type="entry name" value="Ribonuclease H-like superfamily/Ribonuclease H"/>
    <property type="match status" value="1"/>
</dbReference>
<evidence type="ECO:0000256" key="2">
    <source>
        <dbReference type="ARBA" id="ARBA00022490"/>
    </source>
</evidence>
<keyword evidence="6 13" id="KW-0227">DNA damage</keyword>
<comment type="subunit">
    <text evidence="13">Homodimer which binds Holliday junction (HJ) DNA. The HJ becomes 2-fold symmetrical on binding to RuvC with unstacked arms; it has a different conformation from HJ DNA in complex with RuvA. In the full resolvosome a probable DNA-RuvA(4)-RuvB(12)-RuvC(2) complex forms which resolves the HJ.</text>
</comment>
<dbReference type="GO" id="GO:0006281">
    <property type="term" value="P:DNA repair"/>
    <property type="evidence" value="ECO:0007669"/>
    <property type="project" value="UniProtKB-UniRule"/>
</dbReference>
<evidence type="ECO:0000313" key="14">
    <source>
        <dbReference type="EMBL" id="TKJ43411.1"/>
    </source>
</evidence>
<dbReference type="GO" id="GO:0006310">
    <property type="term" value="P:DNA recombination"/>
    <property type="evidence" value="ECO:0007669"/>
    <property type="project" value="UniProtKB-UniRule"/>
</dbReference>
<evidence type="ECO:0000256" key="6">
    <source>
        <dbReference type="ARBA" id="ARBA00022763"/>
    </source>
</evidence>
<comment type="caution">
    <text evidence="14">The sequence shown here is derived from an EMBL/GenBank/DDBJ whole genome shotgun (WGS) entry which is preliminary data.</text>
</comment>
<accession>A0A532V889</accession>
<keyword evidence="11 13" id="KW-0234">DNA repair</keyword>
<keyword evidence="5 13" id="KW-0255">Endonuclease</keyword>
<name>A0A532V889_UNCT6</name>
<sequence>MKILGVDPGLASTGVVVIEVGDKLELLHKEVIHTKSSQKIPERLGMIAEGIRKVVDSYTLSLLALETAFVRRDAPQAGLSLGKVLGVILLTAHQNKLDILEISPRQAKETLTGYGNASKEQIGRAVAKNLGLCEPLRPSHLADAAAVALTAASIVATLRKK</sequence>